<evidence type="ECO:0000313" key="3">
    <source>
        <dbReference type="EMBL" id="MDM5147688.1"/>
    </source>
</evidence>
<keyword evidence="2" id="KW-0472">Membrane</keyword>
<reference evidence="3" key="2">
    <citation type="journal article" date="2023" name="Microbiome">
        <title>Synthase-selected sorting approach identifies a beta-lactone synthase in a nudibranch symbiotic bacterium.</title>
        <authorList>
            <person name="Dzunkova M."/>
            <person name="La Clair J.J."/>
            <person name="Tyml T."/>
            <person name="Doud D."/>
            <person name="Schulz F."/>
            <person name="Piquer-Esteban S."/>
            <person name="Porcel Sanchis D."/>
            <person name="Osborn A."/>
            <person name="Robinson D."/>
            <person name="Louie K.B."/>
            <person name="Bowen B.P."/>
            <person name="Bowers R.M."/>
            <person name="Lee J."/>
            <person name="Arnau V."/>
            <person name="Diaz-Villanueva W."/>
            <person name="Stepanauskas R."/>
            <person name="Gosliner T."/>
            <person name="Date S.V."/>
            <person name="Northen T.R."/>
            <person name="Cheng J.F."/>
            <person name="Burkart M.D."/>
            <person name="Woyke T."/>
        </authorList>
    </citation>
    <scope>NUCLEOTIDE SEQUENCE</scope>
    <source>
        <strain evidence="3">Df01</strain>
    </source>
</reference>
<reference evidence="3" key="1">
    <citation type="submission" date="2022-08" db="EMBL/GenBank/DDBJ databases">
        <authorList>
            <person name="Dzunkova M."/>
            <person name="La Clair J."/>
            <person name="Tyml T."/>
            <person name="Doud D."/>
            <person name="Schulz F."/>
            <person name="Piquer S."/>
            <person name="Porcel Sanchis D."/>
            <person name="Osborn A."/>
            <person name="Robinson D."/>
            <person name="Louie K.B."/>
            <person name="Bowen B.P."/>
            <person name="Bowers R."/>
            <person name="Lee J."/>
            <person name="Arnau Llombart V."/>
            <person name="Diaz Villanueva W."/>
            <person name="Gosliner T."/>
            <person name="Northen T."/>
            <person name="Cheng J.-F."/>
            <person name="Burkart M.D."/>
            <person name="Woyke T."/>
        </authorList>
    </citation>
    <scope>NUCLEOTIDE SEQUENCE</scope>
    <source>
        <strain evidence="3">Df01</strain>
    </source>
</reference>
<dbReference type="Proteomes" id="UP001168167">
    <property type="component" value="Unassembled WGS sequence"/>
</dbReference>
<protein>
    <submittedName>
        <fullName evidence="3">Uncharacterized protein</fullName>
    </submittedName>
</protein>
<dbReference type="EMBL" id="JANQAO010000003">
    <property type="protein sequence ID" value="MDM5147688.1"/>
    <property type="molecule type" value="Genomic_DNA"/>
</dbReference>
<organism evidence="3 4">
    <name type="scientific">Candidatus Doriopsillibacter californiensis</name>
    <dbReference type="NCBI Taxonomy" id="2970740"/>
    <lineage>
        <taxon>Bacteria</taxon>
        <taxon>Pseudomonadati</taxon>
        <taxon>Pseudomonadota</taxon>
        <taxon>Gammaproteobacteria</taxon>
        <taxon>Candidatus Tethybacterales</taxon>
        <taxon>Candidatus Persebacteraceae</taxon>
        <taxon>Candidatus Doriopsillibacter</taxon>
    </lineage>
</organism>
<accession>A0ABT7QLT7</accession>
<sequence>MIQLIKLILVAAVRDFWQCHGWKAIILLIVGAIIFSSIGRAEAAPALSDVVGAVTGVASGAASGGLLGLAGSAVGGVFKWLRAKQELVQKEKLWAHELKLQELNLKAKSEETEQEILLADSRGSWQSLDASINADAATSATAPPWATGIKTLFRPVLTLLLLALSGIIIYWLMQGNLPDMIGSQTAERLLIYGIEAVVFSTSTAIVWWFGDRSFAPHRFK</sequence>
<proteinExistence type="predicted"/>
<keyword evidence="2" id="KW-0812">Transmembrane</keyword>
<evidence type="ECO:0000256" key="2">
    <source>
        <dbReference type="SAM" id="Phobius"/>
    </source>
</evidence>
<gene>
    <name evidence="3" type="ORF">NQX30_04795</name>
</gene>
<feature type="transmembrane region" description="Helical" evidence="2">
    <location>
        <begin position="21"/>
        <end position="41"/>
    </location>
</feature>
<evidence type="ECO:0000256" key="1">
    <source>
        <dbReference type="SAM" id="Coils"/>
    </source>
</evidence>
<keyword evidence="2" id="KW-1133">Transmembrane helix</keyword>
<keyword evidence="4" id="KW-1185">Reference proteome</keyword>
<comment type="caution">
    <text evidence="3">The sequence shown here is derived from an EMBL/GenBank/DDBJ whole genome shotgun (WGS) entry which is preliminary data.</text>
</comment>
<name>A0ABT7QLT7_9GAMM</name>
<evidence type="ECO:0000313" key="4">
    <source>
        <dbReference type="Proteomes" id="UP001168167"/>
    </source>
</evidence>
<feature type="transmembrane region" description="Helical" evidence="2">
    <location>
        <begin position="61"/>
        <end position="81"/>
    </location>
</feature>
<feature type="transmembrane region" description="Helical" evidence="2">
    <location>
        <begin position="189"/>
        <end position="210"/>
    </location>
</feature>
<feature type="coiled-coil region" evidence="1">
    <location>
        <begin position="93"/>
        <end position="120"/>
    </location>
</feature>
<feature type="transmembrane region" description="Helical" evidence="2">
    <location>
        <begin position="152"/>
        <end position="173"/>
    </location>
</feature>
<keyword evidence="1" id="KW-0175">Coiled coil</keyword>